<dbReference type="EMBL" id="JBHUPG010000018">
    <property type="protein sequence ID" value="MFD2912117.1"/>
    <property type="molecule type" value="Genomic_DNA"/>
</dbReference>
<dbReference type="RefSeq" id="WP_275579615.1">
    <property type="nucleotide sequence ID" value="NZ_JAFBDK010000040.1"/>
</dbReference>
<reference evidence="3" key="1">
    <citation type="journal article" date="2019" name="Int. J. Syst. Evol. Microbiol.">
        <title>The Global Catalogue of Microorganisms (GCM) 10K type strain sequencing project: providing services to taxonomists for standard genome sequencing and annotation.</title>
        <authorList>
            <consortium name="The Broad Institute Genomics Platform"/>
            <consortium name="The Broad Institute Genome Sequencing Center for Infectious Disease"/>
            <person name="Wu L."/>
            <person name="Ma J."/>
        </authorList>
    </citation>
    <scope>NUCLEOTIDE SEQUENCE [LARGE SCALE GENOMIC DNA]</scope>
    <source>
        <strain evidence="3">KCTC 13528</strain>
    </source>
</reference>
<keyword evidence="1" id="KW-1133">Transmembrane helix</keyword>
<protein>
    <submittedName>
        <fullName evidence="2">Uncharacterized protein</fullName>
    </submittedName>
</protein>
<comment type="caution">
    <text evidence="2">The sequence shown here is derived from an EMBL/GenBank/DDBJ whole genome shotgun (WGS) entry which is preliminary data.</text>
</comment>
<organism evidence="2 3">
    <name type="scientific">Jeotgalibacillus terrae</name>
    <dbReference type="NCBI Taxonomy" id="587735"/>
    <lineage>
        <taxon>Bacteria</taxon>
        <taxon>Bacillati</taxon>
        <taxon>Bacillota</taxon>
        <taxon>Bacilli</taxon>
        <taxon>Bacillales</taxon>
        <taxon>Caryophanaceae</taxon>
        <taxon>Jeotgalibacillus</taxon>
    </lineage>
</organism>
<keyword evidence="3" id="KW-1185">Reference proteome</keyword>
<sequence length="44" mass="4967">MNEITILLKIMFFVPAAGAVVFGLGFALWLTYFVIEPRFSVDKT</sequence>
<accession>A0ABW5ZHV2</accession>
<name>A0ABW5ZHV2_9BACL</name>
<evidence type="ECO:0000256" key="1">
    <source>
        <dbReference type="SAM" id="Phobius"/>
    </source>
</evidence>
<gene>
    <name evidence="2" type="ORF">ACFS5P_09525</name>
</gene>
<evidence type="ECO:0000313" key="3">
    <source>
        <dbReference type="Proteomes" id="UP001597561"/>
    </source>
</evidence>
<keyword evidence="1" id="KW-0812">Transmembrane</keyword>
<evidence type="ECO:0000313" key="2">
    <source>
        <dbReference type="EMBL" id="MFD2912117.1"/>
    </source>
</evidence>
<dbReference type="Proteomes" id="UP001597561">
    <property type="component" value="Unassembled WGS sequence"/>
</dbReference>
<proteinExistence type="predicted"/>
<keyword evidence="1" id="KW-0472">Membrane</keyword>
<feature type="transmembrane region" description="Helical" evidence="1">
    <location>
        <begin position="12"/>
        <end position="35"/>
    </location>
</feature>